<name>A0A139SH96_9GAMM</name>
<keyword evidence="2" id="KW-0378">Hydrolase</keyword>
<sequence>MRALLQPIGQMQPEPAAFADYRRFYRTDFAGATTYSGLLKVLDYQLVVQLWQPVAPRGTLMILHGYYDHLGLYRHLIRWALGQGFAVFACDLPGHGLSSGARADIGDFAEYQATLQALLQQAAQLELPKPWHLLGQSTGAGILLDYLLRGAVCEEIGQIILLAPLIRPRAWAWSKLLWYLIGGFKDSIERRFTDNSNDSEFLSFIRQEDPLQPRQLPCRWVGALMRWIPLIENAAPSERAVLLVQGDADHTLNWQHNLKVIQKKLPNARRLLLSGAKHHLANESENLRQHYLRFLEQNLA</sequence>
<proteinExistence type="predicted"/>
<dbReference type="InterPro" id="IPR051044">
    <property type="entry name" value="MAG_DAG_Lipase"/>
</dbReference>
<dbReference type="Gene3D" id="3.40.50.1820">
    <property type="entry name" value="alpha/beta hydrolase"/>
    <property type="match status" value="1"/>
</dbReference>
<dbReference type="SUPFAM" id="SSF53474">
    <property type="entry name" value="alpha/beta-Hydrolases"/>
    <property type="match status" value="1"/>
</dbReference>
<dbReference type="RefSeq" id="WP_068393323.1">
    <property type="nucleotide sequence ID" value="NZ_LSZO01000220.1"/>
</dbReference>
<dbReference type="EMBL" id="LSZO01000220">
    <property type="protein sequence ID" value="KXU33927.1"/>
    <property type="molecule type" value="Genomic_DNA"/>
</dbReference>
<evidence type="ECO:0000259" key="1">
    <source>
        <dbReference type="Pfam" id="PF12146"/>
    </source>
</evidence>
<dbReference type="OrthoDB" id="5614837at2"/>
<dbReference type="PANTHER" id="PTHR11614">
    <property type="entry name" value="PHOSPHOLIPASE-RELATED"/>
    <property type="match status" value="1"/>
</dbReference>
<keyword evidence="3" id="KW-1185">Reference proteome</keyword>
<dbReference type="Proteomes" id="UP000072660">
    <property type="component" value="Unassembled WGS sequence"/>
</dbReference>
<dbReference type="AlphaFoldDB" id="A0A139SH96"/>
<feature type="domain" description="Serine aminopeptidase S33" evidence="1">
    <location>
        <begin position="56"/>
        <end position="285"/>
    </location>
</feature>
<protein>
    <submittedName>
        <fullName evidence="2">Alpha/beta hydrolase</fullName>
    </submittedName>
</protein>
<gene>
    <name evidence="2" type="ORF">AXE65_07825</name>
</gene>
<dbReference type="InterPro" id="IPR029058">
    <property type="entry name" value="AB_hydrolase_fold"/>
</dbReference>
<comment type="caution">
    <text evidence="2">The sequence shown here is derived from an EMBL/GenBank/DDBJ whole genome shotgun (WGS) entry which is preliminary data.</text>
</comment>
<reference evidence="2 3" key="1">
    <citation type="submission" date="2016-02" db="EMBL/GenBank/DDBJ databases">
        <authorList>
            <person name="Wen L."/>
            <person name="He K."/>
            <person name="Yang H."/>
        </authorList>
    </citation>
    <scope>NUCLEOTIDE SEQUENCE [LARGE SCALE GENOMIC DNA]</scope>
    <source>
        <strain evidence="2 3">CV58</strain>
    </source>
</reference>
<evidence type="ECO:0000313" key="2">
    <source>
        <dbReference type="EMBL" id="KXU33927.1"/>
    </source>
</evidence>
<dbReference type="InterPro" id="IPR022742">
    <property type="entry name" value="Hydrolase_4"/>
</dbReference>
<dbReference type="GO" id="GO:0016787">
    <property type="term" value="F:hydrolase activity"/>
    <property type="evidence" value="ECO:0007669"/>
    <property type="project" value="UniProtKB-KW"/>
</dbReference>
<evidence type="ECO:0000313" key="3">
    <source>
        <dbReference type="Proteomes" id="UP000072660"/>
    </source>
</evidence>
<accession>A0A139SH96</accession>
<dbReference type="Pfam" id="PF12146">
    <property type="entry name" value="Hydrolase_4"/>
    <property type="match status" value="1"/>
</dbReference>
<organism evidence="2 3">
    <name type="scientific">Ventosimonas gracilis</name>
    <dbReference type="NCBI Taxonomy" id="1680762"/>
    <lineage>
        <taxon>Bacteria</taxon>
        <taxon>Pseudomonadati</taxon>
        <taxon>Pseudomonadota</taxon>
        <taxon>Gammaproteobacteria</taxon>
        <taxon>Pseudomonadales</taxon>
        <taxon>Ventosimonadaceae</taxon>
        <taxon>Ventosimonas</taxon>
    </lineage>
</organism>